<dbReference type="EMBL" id="NBII01000008">
    <property type="protein sequence ID" value="PAV16753.1"/>
    <property type="molecule type" value="Genomic_DNA"/>
</dbReference>
<evidence type="ECO:0000313" key="4">
    <source>
        <dbReference type="EMBL" id="PAV16753.1"/>
    </source>
</evidence>
<feature type="transmembrane region" description="Helical" evidence="2">
    <location>
        <begin position="197"/>
        <end position="220"/>
    </location>
</feature>
<feature type="transmembrane region" description="Helical" evidence="2">
    <location>
        <begin position="51"/>
        <end position="70"/>
    </location>
</feature>
<dbReference type="PANTHER" id="PTHR40465">
    <property type="entry name" value="CHROMOSOME 1, WHOLE GENOME SHOTGUN SEQUENCE"/>
    <property type="match status" value="1"/>
</dbReference>
<feature type="transmembrane region" description="Helical" evidence="2">
    <location>
        <begin position="122"/>
        <end position="144"/>
    </location>
</feature>
<gene>
    <name evidence="4" type="ORF">PNOK_0837300</name>
</gene>
<dbReference type="AlphaFoldDB" id="A0A286UAZ1"/>
<dbReference type="Pfam" id="PF20152">
    <property type="entry name" value="DUF6534"/>
    <property type="match status" value="1"/>
</dbReference>
<evidence type="ECO:0000256" key="2">
    <source>
        <dbReference type="SAM" id="Phobius"/>
    </source>
</evidence>
<dbReference type="InParanoid" id="A0A286UAZ1"/>
<dbReference type="STRING" id="2282107.A0A286UAZ1"/>
<feature type="transmembrane region" description="Helical" evidence="2">
    <location>
        <begin position="90"/>
        <end position="110"/>
    </location>
</feature>
<keyword evidence="2" id="KW-0812">Transmembrane</keyword>
<feature type="domain" description="DUF6534" evidence="3">
    <location>
        <begin position="170"/>
        <end position="256"/>
    </location>
</feature>
<keyword evidence="2" id="KW-1133">Transmembrane helix</keyword>
<keyword evidence="5" id="KW-1185">Reference proteome</keyword>
<comment type="caution">
    <text evidence="4">The sequence shown here is derived from an EMBL/GenBank/DDBJ whole genome shotgun (WGS) entry which is preliminary data.</text>
</comment>
<name>A0A286UAZ1_9AGAM</name>
<feature type="transmembrane region" description="Helical" evidence="2">
    <location>
        <begin position="226"/>
        <end position="244"/>
    </location>
</feature>
<feature type="region of interest" description="Disordered" evidence="1">
    <location>
        <begin position="307"/>
        <end position="333"/>
    </location>
</feature>
<keyword evidence="2" id="KW-0472">Membrane</keyword>
<protein>
    <recommendedName>
        <fullName evidence="3">DUF6534 domain-containing protein</fullName>
    </recommendedName>
</protein>
<dbReference type="Proteomes" id="UP000217199">
    <property type="component" value="Unassembled WGS sequence"/>
</dbReference>
<evidence type="ECO:0000256" key="1">
    <source>
        <dbReference type="SAM" id="MobiDB-lite"/>
    </source>
</evidence>
<dbReference type="InterPro" id="IPR045339">
    <property type="entry name" value="DUF6534"/>
</dbReference>
<evidence type="ECO:0000313" key="5">
    <source>
        <dbReference type="Proteomes" id="UP000217199"/>
    </source>
</evidence>
<accession>A0A286UAZ1</accession>
<evidence type="ECO:0000259" key="3">
    <source>
        <dbReference type="Pfam" id="PF20152"/>
    </source>
</evidence>
<dbReference type="PANTHER" id="PTHR40465:SF1">
    <property type="entry name" value="DUF6534 DOMAIN-CONTAINING PROTEIN"/>
    <property type="match status" value="1"/>
</dbReference>
<feature type="transmembrane region" description="Helical" evidence="2">
    <location>
        <begin position="17"/>
        <end position="39"/>
    </location>
</feature>
<sequence length="333" mass="37339">MSDSAEIPALDNTMGCLYIATVVTMGLWGMGSLQVFTYYNQYRKDQLWLKCLVFLVWALNTAHQALTTYSTYTYLISHYGDVAYLNHYSAALKATIMFTAISCALSQSLYIMRIYRLSKHNLFLTGFITCLVLLQCTLTTVYYVKCYDLDTFQGLLNTIYIPKIISAVVTATDVCILGVTTYLLHMSRSGFSRTENVINRLIIYAVNTGILTCTCAILTLVFCLTYPTTLLYIAFYLMLSRIYMDSMMASLNSRKSLRGDLFDSTNASQDGFDLKKVVGRRGGSASGPLNIKVETQTVQYNDSEINEYGSERNKSPDPSVQDLEGNFSKSQAL</sequence>
<proteinExistence type="predicted"/>
<organism evidence="4 5">
    <name type="scientific">Pyrrhoderma noxium</name>
    <dbReference type="NCBI Taxonomy" id="2282107"/>
    <lineage>
        <taxon>Eukaryota</taxon>
        <taxon>Fungi</taxon>
        <taxon>Dikarya</taxon>
        <taxon>Basidiomycota</taxon>
        <taxon>Agaricomycotina</taxon>
        <taxon>Agaricomycetes</taxon>
        <taxon>Hymenochaetales</taxon>
        <taxon>Hymenochaetaceae</taxon>
        <taxon>Pyrrhoderma</taxon>
    </lineage>
</organism>
<dbReference type="OrthoDB" id="3263055at2759"/>
<reference evidence="4 5" key="1">
    <citation type="journal article" date="2017" name="Mol. Ecol.">
        <title>Comparative and population genomic landscape of Phellinus noxius: A hypervariable fungus causing root rot in trees.</title>
        <authorList>
            <person name="Chung C.L."/>
            <person name="Lee T.J."/>
            <person name="Akiba M."/>
            <person name="Lee H.H."/>
            <person name="Kuo T.H."/>
            <person name="Liu D."/>
            <person name="Ke H.M."/>
            <person name="Yokoi T."/>
            <person name="Roa M.B."/>
            <person name="Lu M.J."/>
            <person name="Chang Y.Y."/>
            <person name="Ann P.J."/>
            <person name="Tsai J.N."/>
            <person name="Chen C.Y."/>
            <person name="Tzean S.S."/>
            <person name="Ota Y."/>
            <person name="Hattori T."/>
            <person name="Sahashi N."/>
            <person name="Liou R.F."/>
            <person name="Kikuchi T."/>
            <person name="Tsai I.J."/>
        </authorList>
    </citation>
    <scope>NUCLEOTIDE SEQUENCE [LARGE SCALE GENOMIC DNA]</scope>
    <source>
        <strain evidence="4 5">FFPRI411160</strain>
    </source>
</reference>
<feature type="transmembrane region" description="Helical" evidence="2">
    <location>
        <begin position="164"/>
        <end position="185"/>
    </location>
</feature>